<reference evidence="1 2" key="2">
    <citation type="journal article" date="2022" name="Mol. Ecol. Resour.">
        <title>The genomes of chicory, endive, great burdock and yacon provide insights into Asteraceae paleo-polyploidization history and plant inulin production.</title>
        <authorList>
            <person name="Fan W."/>
            <person name="Wang S."/>
            <person name="Wang H."/>
            <person name="Wang A."/>
            <person name="Jiang F."/>
            <person name="Liu H."/>
            <person name="Zhao H."/>
            <person name="Xu D."/>
            <person name="Zhang Y."/>
        </authorList>
    </citation>
    <scope>NUCLEOTIDE SEQUENCE [LARGE SCALE GENOMIC DNA]</scope>
    <source>
        <strain evidence="2">cv. Yunnan</strain>
        <tissue evidence="1">Leaves</tissue>
    </source>
</reference>
<sequence length="70" mass="7684">MMGRLCLASGIFFFICKISSGKSSVLESGVGKNFLPRGSDLDRWRALHPLLQESSKFSSGIKITITRPPL</sequence>
<evidence type="ECO:0000313" key="1">
    <source>
        <dbReference type="EMBL" id="KAI3829880.1"/>
    </source>
</evidence>
<dbReference type="EMBL" id="CM042018">
    <property type="protein sequence ID" value="KAI3829880.1"/>
    <property type="molecule type" value="Genomic_DNA"/>
</dbReference>
<comment type="caution">
    <text evidence="1">The sequence shown here is derived from an EMBL/GenBank/DDBJ whole genome shotgun (WGS) entry which is preliminary data.</text>
</comment>
<accession>A0ACB9KCH7</accession>
<organism evidence="1 2">
    <name type="scientific">Smallanthus sonchifolius</name>
    <dbReference type="NCBI Taxonomy" id="185202"/>
    <lineage>
        <taxon>Eukaryota</taxon>
        <taxon>Viridiplantae</taxon>
        <taxon>Streptophyta</taxon>
        <taxon>Embryophyta</taxon>
        <taxon>Tracheophyta</taxon>
        <taxon>Spermatophyta</taxon>
        <taxon>Magnoliopsida</taxon>
        <taxon>eudicotyledons</taxon>
        <taxon>Gunneridae</taxon>
        <taxon>Pentapetalae</taxon>
        <taxon>asterids</taxon>
        <taxon>campanulids</taxon>
        <taxon>Asterales</taxon>
        <taxon>Asteraceae</taxon>
        <taxon>Asteroideae</taxon>
        <taxon>Heliantheae alliance</taxon>
        <taxon>Millerieae</taxon>
        <taxon>Smallanthus</taxon>
    </lineage>
</organism>
<dbReference type="Proteomes" id="UP001056120">
    <property type="component" value="Linkage Group LG01"/>
</dbReference>
<name>A0ACB9KCH7_9ASTR</name>
<evidence type="ECO:0000313" key="2">
    <source>
        <dbReference type="Proteomes" id="UP001056120"/>
    </source>
</evidence>
<gene>
    <name evidence="1" type="ORF">L1987_04011</name>
</gene>
<proteinExistence type="predicted"/>
<protein>
    <submittedName>
        <fullName evidence="1">Uncharacterized protein</fullName>
    </submittedName>
</protein>
<keyword evidence="2" id="KW-1185">Reference proteome</keyword>
<reference evidence="2" key="1">
    <citation type="journal article" date="2022" name="Mol. Ecol. Resour.">
        <title>The genomes of chicory, endive, great burdock and yacon provide insights into Asteraceae palaeo-polyploidization history and plant inulin production.</title>
        <authorList>
            <person name="Fan W."/>
            <person name="Wang S."/>
            <person name="Wang H."/>
            <person name="Wang A."/>
            <person name="Jiang F."/>
            <person name="Liu H."/>
            <person name="Zhao H."/>
            <person name="Xu D."/>
            <person name="Zhang Y."/>
        </authorList>
    </citation>
    <scope>NUCLEOTIDE SEQUENCE [LARGE SCALE GENOMIC DNA]</scope>
    <source>
        <strain evidence="2">cv. Yunnan</strain>
    </source>
</reference>